<accession>A0AAU8J445</accession>
<gene>
    <name evidence="1" type="ORF">ABII15_37080</name>
</gene>
<evidence type="ECO:0000313" key="1">
    <source>
        <dbReference type="EMBL" id="XCJ75243.1"/>
    </source>
</evidence>
<proteinExistence type="predicted"/>
<dbReference type="EMBL" id="CP159534">
    <property type="protein sequence ID" value="XCJ75243.1"/>
    <property type="molecule type" value="Genomic_DNA"/>
</dbReference>
<reference evidence="1" key="1">
    <citation type="submission" date="2024-06" db="EMBL/GenBank/DDBJ databases">
        <title>Streptomyces sp. strain HUAS MG91 genome sequences.</title>
        <authorList>
            <person name="Mo P."/>
        </authorList>
    </citation>
    <scope>NUCLEOTIDE SEQUENCE</scope>
    <source>
        <strain evidence="1">HUAS MG91</strain>
    </source>
</reference>
<sequence length="107" mass="11695">MTDYDTYGTGSHTADELARLVGGRLGLAFNEHDSYFRGVYHRADSPDGHLEIQPNLIPGDGGEDDLYAAEHPTFQVLLLTTASALNPALRAQLDSIEGLVHLNDESW</sequence>
<dbReference type="AlphaFoldDB" id="A0AAU8J445"/>
<name>A0AAU8J445_9ACTN</name>
<dbReference type="RefSeq" id="WP_353946678.1">
    <property type="nucleotide sequence ID" value="NZ_CP159534.1"/>
</dbReference>
<protein>
    <submittedName>
        <fullName evidence="1">Uncharacterized protein</fullName>
    </submittedName>
</protein>
<dbReference type="KEGG" id="stac:ABII15_37080"/>
<organism evidence="1">
    <name type="scientific">Streptomyces tabacisoli</name>
    <dbReference type="NCBI Taxonomy" id="3156398"/>
    <lineage>
        <taxon>Bacteria</taxon>
        <taxon>Bacillati</taxon>
        <taxon>Actinomycetota</taxon>
        <taxon>Actinomycetes</taxon>
        <taxon>Kitasatosporales</taxon>
        <taxon>Streptomycetaceae</taxon>
        <taxon>Streptomyces</taxon>
    </lineage>
</organism>